<evidence type="ECO:0000256" key="1">
    <source>
        <dbReference type="SAM" id="Phobius"/>
    </source>
</evidence>
<accession>A0A3R6ZHS5</accession>
<evidence type="ECO:0000313" key="3">
    <source>
        <dbReference type="Proteomes" id="UP000285060"/>
    </source>
</evidence>
<keyword evidence="1" id="KW-0812">Transmembrane</keyword>
<keyword evidence="3" id="KW-1185">Reference proteome</keyword>
<gene>
    <name evidence="2" type="ORF">DYB32_009969</name>
</gene>
<dbReference type="VEuPathDB" id="FungiDB:H310_09738"/>
<dbReference type="PANTHER" id="PTHR19446">
    <property type="entry name" value="REVERSE TRANSCRIPTASES"/>
    <property type="match status" value="1"/>
</dbReference>
<evidence type="ECO:0008006" key="4">
    <source>
        <dbReference type="Google" id="ProtNLM"/>
    </source>
</evidence>
<dbReference type="Proteomes" id="UP000285060">
    <property type="component" value="Unassembled WGS sequence"/>
</dbReference>
<keyword evidence="1" id="KW-1133">Transmembrane helix</keyword>
<name>A0A3R6ZHS5_9STRA</name>
<reference evidence="2 3" key="1">
    <citation type="submission" date="2018-08" db="EMBL/GenBank/DDBJ databases">
        <title>Aphanomyces genome sequencing and annotation.</title>
        <authorList>
            <person name="Minardi D."/>
            <person name="Oidtmann B."/>
            <person name="Van Der Giezen M."/>
            <person name="Studholme D.J."/>
        </authorList>
    </citation>
    <scope>NUCLEOTIDE SEQUENCE [LARGE SCALE GENOMIC DNA]</scope>
    <source>
        <strain evidence="2 3">NJM0002</strain>
    </source>
</reference>
<feature type="transmembrane region" description="Helical" evidence="1">
    <location>
        <begin position="268"/>
        <end position="290"/>
    </location>
</feature>
<keyword evidence="1" id="KW-0472">Membrane</keyword>
<evidence type="ECO:0000313" key="2">
    <source>
        <dbReference type="EMBL" id="RHY20732.1"/>
    </source>
</evidence>
<protein>
    <recommendedName>
        <fullName evidence="4">Reverse transcriptase domain-containing protein</fullName>
    </recommendedName>
</protein>
<feature type="transmembrane region" description="Helical" evidence="1">
    <location>
        <begin position="209"/>
        <end position="232"/>
    </location>
</feature>
<dbReference type="AlphaFoldDB" id="A0A3R6ZHS5"/>
<organism evidence="2 3">
    <name type="scientific">Aphanomyces invadans</name>
    <dbReference type="NCBI Taxonomy" id="157072"/>
    <lineage>
        <taxon>Eukaryota</taxon>
        <taxon>Sar</taxon>
        <taxon>Stramenopiles</taxon>
        <taxon>Oomycota</taxon>
        <taxon>Saprolegniomycetes</taxon>
        <taxon>Saprolegniales</taxon>
        <taxon>Verrucalvaceae</taxon>
        <taxon>Aphanomyces</taxon>
    </lineage>
</organism>
<sequence length="323" mass="36098">MHKNKAPGPDGWPAAFFQTAPKTFAAIFVHVFNYQRTKYGCLLEHQRQSSVTLLYKKGDRADPGNYRLIALMPVEVKILSRALAYRLSDVATTLVHPSQADFIKGSLESAEYQADVIVGQFCTASGAVLNRSKCITLALNTNETPQDRAHRRGAPSIQVAAPSTPIRFLGVYVGQRLAPDYQVQLINDRYLAAFAHWSCRARPIQGRRVLATSVILSTLWYMTAVTVIPAVYVKVWQRMLNNYVVGAKTSITDKYQPPIHKIPVVGGIYFTVLMYVGMCFLLQLNMAVLFSEFEKAKEQQAKLQLKEMFVVACFVVKVCSVVV</sequence>
<proteinExistence type="predicted"/>
<dbReference type="EMBL" id="QUSY01002563">
    <property type="protein sequence ID" value="RHY20732.1"/>
    <property type="molecule type" value="Genomic_DNA"/>
</dbReference>
<comment type="caution">
    <text evidence="2">The sequence shown here is derived from an EMBL/GenBank/DDBJ whole genome shotgun (WGS) entry which is preliminary data.</text>
</comment>